<evidence type="ECO:0000256" key="1">
    <source>
        <dbReference type="SAM" id="MobiDB-lite"/>
    </source>
</evidence>
<gene>
    <name evidence="2" type="ORF">EB796_009205</name>
</gene>
<proteinExistence type="predicted"/>
<dbReference type="InterPro" id="IPR052728">
    <property type="entry name" value="O2_lipid_transport_reg"/>
</dbReference>
<evidence type="ECO:0000313" key="2">
    <source>
        <dbReference type="EMBL" id="KAF6032486.1"/>
    </source>
</evidence>
<dbReference type="PANTHER" id="PTHR11161:SF0">
    <property type="entry name" value="O-ACYLTRANSFERASE LIKE PROTEIN"/>
    <property type="match status" value="1"/>
</dbReference>
<organism evidence="2 3">
    <name type="scientific">Bugula neritina</name>
    <name type="common">Brown bryozoan</name>
    <name type="synonym">Sertularia neritina</name>
    <dbReference type="NCBI Taxonomy" id="10212"/>
    <lineage>
        <taxon>Eukaryota</taxon>
        <taxon>Metazoa</taxon>
        <taxon>Spiralia</taxon>
        <taxon>Lophotrochozoa</taxon>
        <taxon>Bryozoa</taxon>
        <taxon>Gymnolaemata</taxon>
        <taxon>Cheilostomatida</taxon>
        <taxon>Flustrina</taxon>
        <taxon>Buguloidea</taxon>
        <taxon>Bugulidae</taxon>
        <taxon>Bugula</taxon>
    </lineage>
</organism>
<protein>
    <submittedName>
        <fullName evidence="2">Uncharacterized protein</fullName>
    </submittedName>
</protein>
<dbReference type="EMBL" id="VXIV02001500">
    <property type="protein sequence ID" value="KAF6032486.1"/>
    <property type="molecule type" value="Genomic_DNA"/>
</dbReference>
<comment type="caution">
    <text evidence="2">The sequence shown here is derived from an EMBL/GenBank/DDBJ whole genome shotgun (WGS) entry which is preliminary data.</text>
</comment>
<accession>A0A7J7K4H5</accession>
<dbReference type="AlphaFoldDB" id="A0A7J7K4H5"/>
<keyword evidence="3" id="KW-1185">Reference proteome</keyword>
<name>A0A7J7K4H5_BUGNE</name>
<feature type="compositionally biased region" description="Low complexity" evidence="1">
    <location>
        <begin position="17"/>
        <end position="26"/>
    </location>
</feature>
<dbReference type="Proteomes" id="UP000593567">
    <property type="component" value="Unassembled WGS sequence"/>
</dbReference>
<evidence type="ECO:0000313" key="3">
    <source>
        <dbReference type="Proteomes" id="UP000593567"/>
    </source>
</evidence>
<sequence>MLSTEENGAAASKSDHSVSVMSSDADLTTSAARSDSGEDAHGDSSGVSKDTEILITPTDQNVGQRTHSALGEFLMCFSLYTNGYKLLSTKQPPGSLKCLHGIRFLSLTWVILGHTLVFSLNSVGKSVLCLKAKVIVNYKLWSILERFAAYP</sequence>
<feature type="region of interest" description="Disordered" evidence="1">
    <location>
        <begin position="1"/>
        <end position="59"/>
    </location>
</feature>
<dbReference type="OrthoDB" id="207378at2759"/>
<reference evidence="2" key="1">
    <citation type="submission" date="2020-06" db="EMBL/GenBank/DDBJ databases">
        <title>Draft genome of Bugula neritina, a colonial animal packing powerful symbionts and potential medicines.</title>
        <authorList>
            <person name="Rayko M."/>
        </authorList>
    </citation>
    <scope>NUCLEOTIDE SEQUENCE [LARGE SCALE GENOMIC DNA]</scope>
    <source>
        <strain evidence="2">Kwan_BN1</strain>
    </source>
</reference>
<dbReference type="PANTHER" id="PTHR11161">
    <property type="entry name" value="O-ACYLTRANSFERASE"/>
    <property type="match status" value="1"/>
</dbReference>